<sequence length="155" mass="16405">MLHVFATWSPRRWLAAAGGAAVSALLIGLPTDLIPNPVFGRQIEAEWWSMPVLVVTSVLAGLLFATYVRNDASLPEANDDELDRPAKTGGLGGLISFFAIGCPTCNKVVLLALGTTGALDWFAPAQPILAAVSIVLLVWALRARLRGEVACRIAA</sequence>
<dbReference type="EMBL" id="SOAU01000001">
    <property type="protein sequence ID" value="TDT15671.1"/>
    <property type="molecule type" value="Genomic_DNA"/>
</dbReference>
<keyword evidence="1" id="KW-0812">Transmembrane</keyword>
<reference evidence="2 3" key="1">
    <citation type="submission" date="2019-03" db="EMBL/GenBank/DDBJ databases">
        <title>Sequencing the genomes of 1000 actinobacteria strains.</title>
        <authorList>
            <person name="Klenk H.-P."/>
        </authorList>
    </citation>
    <scope>NUCLEOTIDE SEQUENCE [LARGE SCALE GENOMIC DNA]</scope>
    <source>
        <strain evidence="2 3">DSM 18936</strain>
    </source>
</reference>
<evidence type="ECO:0000256" key="1">
    <source>
        <dbReference type="SAM" id="Phobius"/>
    </source>
</evidence>
<keyword evidence="3" id="KW-1185">Reference proteome</keyword>
<dbReference type="RefSeq" id="WP_208293979.1">
    <property type="nucleotide sequence ID" value="NZ_SOAU01000001.1"/>
</dbReference>
<proteinExistence type="predicted"/>
<dbReference type="Proteomes" id="UP000294558">
    <property type="component" value="Unassembled WGS sequence"/>
</dbReference>
<feature type="transmembrane region" description="Helical" evidence="1">
    <location>
        <begin position="49"/>
        <end position="68"/>
    </location>
</feature>
<feature type="transmembrane region" description="Helical" evidence="1">
    <location>
        <begin position="12"/>
        <end position="29"/>
    </location>
</feature>
<organism evidence="2 3">
    <name type="scientific">Ilumatobacter fluminis</name>
    <dbReference type="NCBI Taxonomy" id="467091"/>
    <lineage>
        <taxon>Bacteria</taxon>
        <taxon>Bacillati</taxon>
        <taxon>Actinomycetota</taxon>
        <taxon>Acidimicrobiia</taxon>
        <taxon>Acidimicrobiales</taxon>
        <taxon>Ilumatobacteraceae</taxon>
        <taxon>Ilumatobacter</taxon>
    </lineage>
</organism>
<keyword evidence="1" id="KW-1133">Transmembrane helix</keyword>
<keyword evidence="1" id="KW-0472">Membrane</keyword>
<comment type="caution">
    <text evidence="2">The sequence shown here is derived from an EMBL/GenBank/DDBJ whole genome shotgun (WGS) entry which is preliminary data.</text>
</comment>
<dbReference type="AlphaFoldDB" id="A0A4R7HX85"/>
<gene>
    <name evidence="2" type="ORF">BDK89_1247</name>
</gene>
<feature type="transmembrane region" description="Helical" evidence="1">
    <location>
        <begin position="121"/>
        <end position="141"/>
    </location>
</feature>
<name>A0A4R7HX85_9ACTN</name>
<protein>
    <submittedName>
        <fullName evidence="2">Uncharacterized protein</fullName>
    </submittedName>
</protein>
<evidence type="ECO:0000313" key="2">
    <source>
        <dbReference type="EMBL" id="TDT15671.1"/>
    </source>
</evidence>
<accession>A0A4R7HX85</accession>
<feature type="transmembrane region" description="Helical" evidence="1">
    <location>
        <begin position="89"/>
        <end position="109"/>
    </location>
</feature>
<evidence type="ECO:0000313" key="3">
    <source>
        <dbReference type="Proteomes" id="UP000294558"/>
    </source>
</evidence>